<gene>
    <name evidence="1" type="ORF">DSY97_10695</name>
</gene>
<dbReference type="AlphaFoldDB" id="A0A432G0E7"/>
<proteinExistence type="predicted"/>
<sequence length="68" mass="8173">MTTSFGEYFDDQRDRIVKAMQNKNTELHKAWREDFDKRQSALALLRKIKPASTREQEIVKEMILKEMK</sequence>
<evidence type="ECO:0000313" key="1">
    <source>
        <dbReference type="EMBL" id="RTZ77064.1"/>
    </source>
</evidence>
<accession>A0A432G0E7</accession>
<name>A0A432G0E7_9DELT</name>
<organism evidence="1 2">
    <name type="scientific">SAR324 cluster bacterium</name>
    <dbReference type="NCBI Taxonomy" id="2024889"/>
    <lineage>
        <taxon>Bacteria</taxon>
        <taxon>Deltaproteobacteria</taxon>
        <taxon>SAR324 cluster</taxon>
    </lineage>
</organism>
<reference evidence="1 2" key="1">
    <citation type="submission" date="2018-06" db="EMBL/GenBank/DDBJ databases">
        <title>Combined omics and stable isotope probing to characterize newly discovered Mariana Back-Arc vent microbial communities.</title>
        <authorList>
            <person name="Trembath-Reichert E."/>
            <person name="Huber J.A."/>
        </authorList>
    </citation>
    <scope>NUCLEOTIDE SEQUENCE [LARGE SCALE GENOMIC DNA]</scope>
    <source>
        <strain evidence="1">MAG 63_1</strain>
    </source>
</reference>
<protein>
    <submittedName>
        <fullName evidence="1">Uncharacterized protein</fullName>
    </submittedName>
</protein>
<dbReference type="EMBL" id="QNZL01000286">
    <property type="protein sequence ID" value="RTZ77064.1"/>
    <property type="molecule type" value="Genomic_DNA"/>
</dbReference>
<dbReference type="Proteomes" id="UP000286801">
    <property type="component" value="Unassembled WGS sequence"/>
</dbReference>
<evidence type="ECO:0000313" key="2">
    <source>
        <dbReference type="Proteomes" id="UP000286801"/>
    </source>
</evidence>
<comment type="caution">
    <text evidence="1">The sequence shown here is derived from an EMBL/GenBank/DDBJ whole genome shotgun (WGS) entry which is preliminary data.</text>
</comment>